<name>A0A3D9HYJ1_9BACL</name>
<protein>
    <submittedName>
        <fullName evidence="3">Alpha-L-rhamnosidase-like protein</fullName>
    </submittedName>
</protein>
<gene>
    <name evidence="3" type="ORF">DFP98_14934</name>
</gene>
<reference evidence="3 4" key="1">
    <citation type="submission" date="2018-07" db="EMBL/GenBank/DDBJ databases">
        <title>Genomic Encyclopedia of Type Strains, Phase III (KMG-III): the genomes of soil and plant-associated and newly described type strains.</title>
        <authorList>
            <person name="Whitman W."/>
        </authorList>
    </citation>
    <scope>NUCLEOTIDE SEQUENCE [LARGE SCALE GENOMIC DNA]</scope>
    <source>
        <strain evidence="3 4">CECT 7287</strain>
    </source>
</reference>
<dbReference type="Gene3D" id="2.60.120.260">
    <property type="entry name" value="Galactose-binding domain-like"/>
    <property type="match status" value="2"/>
</dbReference>
<dbReference type="SUPFAM" id="SSF48208">
    <property type="entry name" value="Six-hairpin glycosidases"/>
    <property type="match status" value="1"/>
</dbReference>
<dbReference type="InterPro" id="IPR008928">
    <property type="entry name" value="6-hairpin_glycosidase_sf"/>
</dbReference>
<proteinExistence type="predicted"/>
<dbReference type="Pfam" id="PF21209">
    <property type="entry name" value="Bac_rhamnosid-like_N"/>
    <property type="match status" value="1"/>
</dbReference>
<sequence>MTKAKWIWYPGDFELWLHARTMMRRDERGMYIPPIWKIDSCHPNVKFRKIVELERGETVAIAANGRFNVMVNGRYRYDAATSFELEAGRSEIVVSIMNDQSLPTIYVEGTTVHSDESWSASYQNNKWTDAAAWIFDRPEEPPVLYRLATERIEPIRSEAAGPNARLLDFGRQTFGYVELRGLEGRGRVRVFYGESEEEAQSEEFCETFDTADIGGETSYTVPLGRAFRYVRVRTDPGLIVRDVGALYEYLPLEYRGSFRSSDPLLDEIWDVSVRTLHLNTREFFLDGIKRDRWVWSGDAYQSFLMNYYSFFDEAVCRRTLIALRGNDPIEIHLNTILDYSFYWILSLEDYVLYTDDTDFIAMMYPKLVTLMEFCLNRTNENGMIVGVPGEDWVFVDWAEMSKDGELCVEQILLCRSLEIVCGFARQFGHENEAERYGRLAVELKEKVLSAFWDEEQGGLVHSRVDGVLNRHMTKYANLFAVLFGYLSSERTETVKREVLKNERVQPITTPYMRFHELACLCELGEQEYVREEMRAYWGGMLKLGATSFWEEYDPTAEGAKHFEMYDRPFGKSLCHAWGASPIYLLGKYYLGVRPTAPGYAAYVVEPKLGGLEWMEGVVPTPGGTVSLYADASTIRVRSAQGGTGLLKFRSSEPPSAVEGTVKRIGDGEYELVLERPDVTYEVRYTASNLNS</sequence>
<dbReference type="Gene3D" id="1.50.10.10">
    <property type="match status" value="1"/>
</dbReference>
<dbReference type="Gene3D" id="2.60.420.10">
    <property type="entry name" value="Maltose phosphorylase, domain 3"/>
    <property type="match status" value="1"/>
</dbReference>
<dbReference type="InterPro" id="IPR012341">
    <property type="entry name" value="6hp_glycosidase-like_sf"/>
</dbReference>
<keyword evidence="4" id="KW-1185">Reference proteome</keyword>
<accession>A0A3D9HYJ1</accession>
<dbReference type="Pfam" id="PF17389">
    <property type="entry name" value="Bac_rhamnosid6H"/>
    <property type="match status" value="1"/>
</dbReference>
<dbReference type="AlphaFoldDB" id="A0A3D9HYJ1"/>
<dbReference type="InterPro" id="IPR035396">
    <property type="entry name" value="Bac_rhamnosid6H"/>
</dbReference>
<dbReference type="InterPro" id="IPR048932">
    <property type="entry name" value="Rhamnosid-like_N_bacteroidetes"/>
</dbReference>
<evidence type="ECO:0000313" key="3">
    <source>
        <dbReference type="EMBL" id="RED54469.1"/>
    </source>
</evidence>
<dbReference type="PANTHER" id="PTHR34987:SF6">
    <property type="entry name" value="ALPHA-L-RHAMNOSIDASE SIX-HAIRPIN GLYCOSIDASE DOMAIN-CONTAINING PROTEIN"/>
    <property type="match status" value="1"/>
</dbReference>
<dbReference type="GO" id="GO:0005975">
    <property type="term" value="P:carbohydrate metabolic process"/>
    <property type="evidence" value="ECO:0007669"/>
    <property type="project" value="InterPro"/>
</dbReference>
<dbReference type="OrthoDB" id="9815108at2"/>
<feature type="domain" description="Alpha-L-rhamnosidase six-hairpin glycosidase" evidence="1">
    <location>
        <begin position="256"/>
        <end position="587"/>
    </location>
</feature>
<dbReference type="EMBL" id="QRDZ01000049">
    <property type="protein sequence ID" value="RED54469.1"/>
    <property type="molecule type" value="Genomic_DNA"/>
</dbReference>
<dbReference type="Proteomes" id="UP000256977">
    <property type="component" value="Unassembled WGS sequence"/>
</dbReference>
<evidence type="ECO:0000259" key="2">
    <source>
        <dbReference type="Pfam" id="PF21209"/>
    </source>
</evidence>
<comment type="caution">
    <text evidence="3">The sequence shown here is derived from an EMBL/GenBank/DDBJ whole genome shotgun (WGS) entry which is preliminary data.</text>
</comment>
<evidence type="ECO:0000313" key="4">
    <source>
        <dbReference type="Proteomes" id="UP000256977"/>
    </source>
</evidence>
<dbReference type="RefSeq" id="WP_116065493.1">
    <property type="nucleotide sequence ID" value="NZ_QRDZ01000049.1"/>
</dbReference>
<dbReference type="PANTHER" id="PTHR34987">
    <property type="entry name" value="C, PUTATIVE (AFU_ORTHOLOGUE AFUA_3G02880)-RELATED"/>
    <property type="match status" value="1"/>
</dbReference>
<evidence type="ECO:0000259" key="1">
    <source>
        <dbReference type="Pfam" id="PF17389"/>
    </source>
</evidence>
<feature type="domain" description="Alpha-rhamnosidase-like N-terminal" evidence="2">
    <location>
        <begin position="45"/>
        <end position="232"/>
    </location>
</feature>
<organism evidence="3 4">
    <name type="scientific">Cohnella phaseoli</name>
    <dbReference type="NCBI Taxonomy" id="456490"/>
    <lineage>
        <taxon>Bacteria</taxon>
        <taxon>Bacillati</taxon>
        <taxon>Bacillota</taxon>
        <taxon>Bacilli</taxon>
        <taxon>Bacillales</taxon>
        <taxon>Paenibacillaceae</taxon>
        <taxon>Cohnella</taxon>
    </lineage>
</organism>